<dbReference type="PANTHER" id="PTHR14969:SF62">
    <property type="entry name" value="DECAPRENYLPHOSPHORYL-5-PHOSPHORIBOSE PHOSPHATASE RV3807C-RELATED"/>
    <property type="match status" value="1"/>
</dbReference>
<keyword evidence="2" id="KW-1003">Cell membrane</keyword>
<comment type="caution">
    <text evidence="10">The sequence shown here is derived from an EMBL/GenBank/DDBJ whole genome shotgun (WGS) entry which is preliminary data.</text>
</comment>
<keyword evidence="6 8" id="KW-0472">Membrane</keyword>
<evidence type="ECO:0000256" key="2">
    <source>
        <dbReference type="ARBA" id="ARBA00022475"/>
    </source>
</evidence>
<dbReference type="InterPro" id="IPR036938">
    <property type="entry name" value="PAP2/HPO_sf"/>
</dbReference>
<evidence type="ECO:0000259" key="9">
    <source>
        <dbReference type="SMART" id="SM00014"/>
    </source>
</evidence>
<evidence type="ECO:0000256" key="6">
    <source>
        <dbReference type="ARBA" id="ARBA00023136"/>
    </source>
</evidence>
<keyword evidence="5 8" id="KW-1133">Transmembrane helix</keyword>
<dbReference type="Pfam" id="PF01569">
    <property type="entry name" value="PAP2"/>
    <property type="match status" value="1"/>
</dbReference>
<evidence type="ECO:0000313" key="11">
    <source>
        <dbReference type="Proteomes" id="UP000656881"/>
    </source>
</evidence>
<dbReference type="Proteomes" id="UP000656881">
    <property type="component" value="Unassembled WGS sequence"/>
</dbReference>
<keyword evidence="11" id="KW-1185">Reference proteome</keyword>
<evidence type="ECO:0000256" key="4">
    <source>
        <dbReference type="ARBA" id="ARBA00022801"/>
    </source>
</evidence>
<keyword evidence="3 8" id="KW-0812">Transmembrane</keyword>
<evidence type="ECO:0000256" key="3">
    <source>
        <dbReference type="ARBA" id="ARBA00022692"/>
    </source>
</evidence>
<dbReference type="CDD" id="cd01610">
    <property type="entry name" value="PAP2_like"/>
    <property type="match status" value="1"/>
</dbReference>
<dbReference type="SMART" id="SM00014">
    <property type="entry name" value="acidPPc"/>
    <property type="match status" value="1"/>
</dbReference>
<dbReference type="EMBL" id="BMNG01000020">
    <property type="protein sequence ID" value="GGO57307.1"/>
    <property type="molecule type" value="Genomic_DNA"/>
</dbReference>
<evidence type="ECO:0000256" key="7">
    <source>
        <dbReference type="SAM" id="MobiDB-lite"/>
    </source>
</evidence>
<keyword evidence="4" id="KW-0378">Hydrolase</keyword>
<feature type="compositionally biased region" description="Pro residues" evidence="7">
    <location>
        <begin position="258"/>
        <end position="272"/>
    </location>
</feature>
<feature type="region of interest" description="Disordered" evidence="7">
    <location>
        <begin position="236"/>
        <end position="288"/>
    </location>
</feature>
<gene>
    <name evidence="10" type="ORF">GCM10012286_73840</name>
</gene>
<accession>A0ABQ2MSL0</accession>
<dbReference type="PANTHER" id="PTHR14969">
    <property type="entry name" value="SPHINGOSINE-1-PHOSPHATE PHOSPHOHYDROLASE"/>
    <property type="match status" value="1"/>
</dbReference>
<dbReference type="InterPro" id="IPR000326">
    <property type="entry name" value="PAP2/HPO"/>
</dbReference>
<feature type="compositionally biased region" description="Low complexity" evidence="7">
    <location>
        <begin position="273"/>
        <end position="282"/>
    </location>
</feature>
<organism evidence="10 11">
    <name type="scientific">Streptomyces lasiicapitis</name>
    <dbReference type="NCBI Taxonomy" id="1923961"/>
    <lineage>
        <taxon>Bacteria</taxon>
        <taxon>Bacillati</taxon>
        <taxon>Actinomycetota</taxon>
        <taxon>Actinomycetes</taxon>
        <taxon>Kitasatosporales</taxon>
        <taxon>Streptomycetaceae</taxon>
        <taxon>Streptomyces</taxon>
    </lineage>
</organism>
<dbReference type="SUPFAM" id="SSF48317">
    <property type="entry name" value="Acid phosphatase/Vanadium-dependent haloperoxidase"/>
    <property type="match status" value="1"/>
</dbReference>
<comment type="subcellular location">
    <subcellularLocation>
        <location evidence="1">Cell membrane</location>
        <topology evidence="1">Multi-pass membrane protein</topology>
    </subcellularLocation>
</comment>
<protein>
    <recommendedName>
        <fullName evidence="9">Phosphatidic acid phosphatase type 2/haloperoxidase domain-containing protein</fullName>
    </recommendedName>
</protein>
<reference evidence="11" key="1">
    <citation type="journal article" date="2019" name="Int. J. Syst. Evol. Microbiol.">
        <title>The Global Catalogue of Microorganisms (GCM) 10K type strain sequencing project: providing services to taxonomists for standard genome sequencing and annotation.</title>
        <authorList>
            <consortium name="The Broad Institute Genomics Platform"/>
            <consortium name="The Broad Institute Genome Sequencing Center for Infectious Disease"/>
            <person name="Wu L."/>
            <person name="Ma J."/>
        </authorList>
    </citation>
    <scope>NUCLEOTIDE SEQUENCE [LARGE SCALE GENOMIC DNA]</scope>
    <source>
        <strain evidence="11">CGMCC 4.7349</strain>
    </source>
</reference>
<evidence type="ECO:0000256" key="1">
    <source>
        <dbReference type="ARBA" id="ARBA00004651"/>
    </source>
</evidence>
<sequence>MDSSGLYLDVTEFAHDTPAWVQHLAEVWTELGLLLFGVLFVVAWWRARSGEPRAVAVAVLAPLGTALAYVISETAKSFVDEERPCRAVSGALKPLVECPPHGDWSFPSNHSTIAGAAAVGLALAWPRIAALTLPMAVLMAFSRVFVGVHYPHDVGVGLVLGAVVAFLVVRLAGRPVTRITEAMRGSRTGVVRWFAGQGRRPSSGPVPASAPASPYARQASYPYAQAEHPHEQTMALHRHPQQYHHQQQQQPRYEPQPQYQPPSQSPYEPQPQPQYQSPYQPEDPNHRS</sequence>
<name>A0ABQ2MSL0_9ACTN</name>
<feature type="transmembrane region" description="Helical" evidence="8">
    <location>
        <begin position="154"/>
        <end position="173"/>
    </location>
</feature>
<evidence type="ECO:0000256" key="8">
    <source>
        <dbReference type="SAM" id="Phobius"/>
    </source>
</evidence>
<evidence type="ECO:0000256" key="5">
    <source>
        <dbReference type="ARBA" id="ARBA00022989"/>
    </source>
</evidence>
<feature type="transmembrane region" description="Helical" evidence="8">
    <location>
        <begin position="27"/>
        <end position="47"/>
    </location>
</feature>
<dbReference type="Gene3D" id="1.20.144.10">
    <property type="entry name" value="Phosphatidic acid phosphatase type 2/haloperoxidase"/>
    <property type="match status" value="1"/>
</dbReference>
<evidence type="ECO:0000313" key="10">
    <source>
        <dbReference type="EMBL" id="GGO57307.1"/>
    </source>
</evidence>
<feature type="transmembrane region" description="Helical" evidence="8">
    <location>
        <begin position="54"/>
        <end position="72"/>
    </location>
</feature>
<feature type="transmembrane region" description="Helical" evidence="8">
    <location>
        <begin position="131"/>
        <end position="148"/>
    </location>
</feature>
<proteinExistence type="predicted"/>
<feature type="domain" description="Phosphatidic acid phosphatase type 2/haloperoxidase" evidence="9">
    <location>
        <begin position="58"/>
        <end position="169"/>
    </location>
</feature>
<feature type="compositionally biased region" description="Low complexity" evidence="7">
    <location>
        <begin position="243"/>
        <end position="257"/>
    </location>
</feature>